<dbReference type="PANTHER" id="PTHR35936">
    <property type="entry name" value="MEMBRANE-BOUND LYTIC MUREIN TRANSGLYCOSYLASE F"/>
    <property type="match status" value="1"/>
</dbReference>
<dbReference type="RefSeq" id="WP_200199166.1">
    <property type="nucleotide sequence ID" value="NZ_JAENHM010000087.1"/>
</dbReference>
<dbReference type="PROSITE" id="PS51257">
    <property type="entry name" value="PROKAR_LIPOPROTEIN"/>
    <property type="match status" value="1"/>
</dbReference>
<evidence type="ECO:0000256" key="2">
    <source>
        <dbReference type="ARBA" id="ARBA00010333"/>
    </source>
</evidence>
<gene>
    <name evidence="7" type="ORF">JHL17_34450</name>
</gene>
<dbReference type="EMBL" id="JAENHM010000087">
    <property type="protein sequence ID" value="MBK1842507.1"/>
    <property type="molecule type" value="Genomic_DNA"/>
</dbReference>
<dbReference type="CDD" id="cd01069">
    <property type="entry name" value="PBP2_PheC"/>
    <property type="match status" value="1"/>
</dbReference>
<dbReference type="Pfam" id="PF00497">
    <property type="entry name" value="SBP_bac_3"/>
    <property type="match status" value="1"/>
</dbReference>
<feature type="domain" description="Solute-binding protein family 3/N-terminal" evidence="6">
    <location>
        <begin position="61"/>
        <end position="283"/>
    </location>
</feature>
<evidence type="ECO:0000259" key="6">
    <source>
        <dbReference type="SMART" id="SM00062"/>
    </source>
</evidence>
<feature type="signal peptide" evidence="5">
    <location>
        <begin position="1"/>
        <end position="34"/>
    </location>
</feature>
<keyword evidence="8" id="KW-1185">Reference proteome</keyword>
<evidence type="ECO:0000313" key="7">
    <source>
        <dbReference type="EMBL" id="MBK1842507.1"/>
    </source>
</evidence>
<dbReference type="InterPro" id="IPR001638">
    <property type="entry name" value="Solute-binding_3/MltF_N"/>
</dbReference>
<dbReference type="SUPFAM" id="SSF53850">
    <property type="entry name" value="Periplasmic binding protein-like II"/>
    <property type="match status" value="1"/>
</dbReference>
<organism evidence="7 8">
    <name type="scientific">Azospirillum endophyticum</name>
    <dbReference type="NCBI Taxonomy" id="2800326"/>
    <lineage>
        <taxon>Bacteria</taxon>
        <taxon>Pseudomonadati</taxon>
        <taxon>Pseudomonadota</taxon>
        <taxon>Alphaproteobacteria</taxon>
        <taxon>Rhodospirillales</taxon>
        <taxon>Azospirillaceae</taxon>
        <taxon>Azospirillum</taxon>
    </lineage>
</organism>
<evidence type="ECO:0000256" key="1">
    <source>
        <dbReference type="ARBA" id="ARBA00004196"/>
    </source>
</evidence>
<evidence type="ECO:0000256" key="5">
    <source>
        <dbReference type="SAM" id="SignalP"/>
    </source>
</evidence>
<comment type="similarity">
    <text evidence="2 4">Belongs to the bacterial solute-binding protein 3 family.</text>
</comment>
<protein>
    <submittedName>
        <fullName evidence="7">Transporter substrate-binding domain-containing protein</fullName>
    </submittedName>
</protein>
<dbReference type="PROSITE" id="PS01039">
    <property type="entry name" value="SBP_BACTERIAL_3"/>
    <property type="match status" value="1"/>
</dbReference>
<sequence>MPIRTLRCSGRSLAAAVSAVLACAAVFSSGGAVAQTVAPVAPAAGQAGDASRLDAVLSGGALRVGTTGDYKPFSYLNPQTQKFEGIDIDLAEAMGKALGVKVEFVKTSWGNLLPDLLADKYDIAVGGVSVTLERQKKALFSDALMRDGKTPITRCENKDRFQTVADIDKPGVRLIVNPGGTNEKFARANIHSAQIEVHPDNVTIFDQIVAGKADLMITDAVETRLQQKLHPELCAIHPDQPFDFSEKAFLLPRDIVLKLWVDQWLHQAVATGQYRAVSDRWLK</sequence>
<dbReference type="SMART" id="SM00062">
    <property type="entry name" value="PBPb"/>
    <property type="match status" value="1"/>
</dbReference>
<evidence type="ECO:0000313" key="8">
    <source>
        <dbReference type="Proteomes" id="UP000652760"/>
    </source>
</evidence>
<keyword evidence="3 5" id="KW-0732">Signal</keyword>
<evidence type="ECO:0000256" key="4">
    <source>
        <dbReference type="RuleBase" id="RU003744"/>
    </source>
</evidence>
<comment type="caution">
    <text evidence="7">The sequence shown here is derived from an EMBL/GenBank/DDBJ whole genome shotgun (WGS) entry which is preliminary data.</text>
</comment>
<dbReference type="Gene3D" id="3.40.190.10">
    <property type="entry name" value="Periplasmic binding protein-like II"/>
    <property type="match status" value="2"/>
</dbReference>
<name>A0ABS1FH31_9PROT</name>
<comment type="subcellular location">
    <subcellularLocation>
        <location evidence="1">Cell envelope</location>
    </subcellularLocation>
</comment>
<proteinExistence type="inferred from homology"/>
<feature type="chain" id="PRO_5045362656" evidence="5">
    <location>
        <begin position="35"/>
        <end position="283"/>
    </location>
</feature>
<dbReference type="InterPro" id="IPR018313">
    <property type="entry name" value="SBP_3_CS"/>
</dbReference>
<reference evidence="8" key="1">
    <citation type="submission" date="2021-01" db="EMBL/GenBank/DDBJ databases">
        <title>Genome public.</title>
        <authorList>
            <person name="Liu C."/>
            <person name="Sun Q."/>
        </authorList>
    </citation>
    <scope>NUCLEOTIDE SEQUENCE [LARGE SCALE GENOMIC DNA]</scope>
    <source>
        <strain evidence="8">YIM B02556</strain>
    </source>
</reference>
<evidence type="ECO:0000256" key="3">
    <source>
        <dbReference type="ARBA" id="ARBA00022729"/>
    </source>
</evidence>
<dbReference type="InterPro" id="IPR037298">
    <property type="entry name" value="PheC_PBP2"/>
</dbReference>
<accession>A0ABS1FH31</accession>
<dbReference type="Proteomes" id="UP000652760">
    <property type="component" value="Unassembled WGS sequence"/>
</dbReference>
<dbReference type="PANTHER" id="PTHR35936:SF19">
    <property type="entry name" value="AMINO-ACID-BINDING PROTEIN YXEM-RELATED"/>
    <property type="match status" value="1"/>
</dbReference>